<dbReference type="InterPro" id="IPR036770">
    <property type="entry name" value="Ankyrin_rpt-contain_sf"/>
</dbReference>
<dbReference type="Pfam" id="PF11929">
    <property type="entry name" value="DUF3447"/>
    <property type="match status" value="1"/>
</dbReference>
<dbReference type="Proteomes" id="UP000001542">
    <property type="component" value="Unassembled WGS sequence"/>
</dbReference>
<dbReference type="InParanoid" id="A2E8T5"/>
<keyword evidence="1" id="KW-0040">ANK repeat</keyword>
<reference evidence="3" key="1">
    <citation type="submission" date="2006-10" db="EMBL/GenBank/DDBJ databases">
        <authorList>
            <person name="Amadeo P."/>
            <person name="Zhao Q."/>
            <person name="Wortman J."/>
            <person name="Fraser-Liggett C."/>
            <person name="Carlton J."/>
        </authorList>
    </citation>
    <scope>NUCLEOTIDE SEQUENCE</scope>
    <source>
        <strain evidence="3">G3</strain>
    </source>
</reference>
<dbReference type="KEGG" id="tva:4768854"/>
<dbReference type="PROSITE" id="PS50088">
    <property type="entry name" value="ANK_REPEAT"/>
    <property type="match status" value="4"/>
</dbReference>
<dbReference type="SUPFAM" id="SSF48403">
    <property type="entry name" value="Ankyrin repeat"/>
    <property type="match status" value="1"/>
</dbReference>
<dbReference type="RefSeq" id="XP_001323140.1">
    <property type="nucleotide sequence ID" value="XM_001323105.1"/>
</dbReference>
<dbReference type="AlphaFoldDB" id="A2E8T5"/>
<reference evidence="3" key="2">
    <citation type="journal article" date="2007" name="Science">
        <title>Draft genome sequence of the sexually transmitted pathogen Trichomonas vaginalis.</title>
        <authorList>
            <person name="Carlton J.M."/>
            <person name="Hirt R.P."/>
            <person name="Silva J.C."/>
            <person name="Delcher A.L."/>
            <person name="Schatz M."/>
            <person name="Zhao Q."/>
            <person name="Wortman J.R."/>
            <person name="Bidwell S.L."/>
            <person name="Alsmark U.C.M."/>
            <person name="Besteiro S."/>
            <person name="Sicheritz-Ponten T."/>
            <person name="Noel C.J."/>
            <person name="Dacks J.B."/>
            <person name="Foster P.G."/>
            <person name="Simillion C."/>
            <person name="Van de Peer Y."/>
            <person name="Miranda-Saavedra D."/>
            <person name="Barton G.J."/>
            <person name="Westrop G.D."/>
            <person name="Mueller S."/>
            <person name="Dessi D."/>
            <person name="Fiori P.L."/>
            <person name="Ren Q."/>
            <person name="Paulsen I."/>
            <person name="Zhang H."/>
            <person name="Bastida-Corcuera F.D."/>
            <person name="Simoes-Barbosa A."/>
            <person name="Brown M.T."/>
            <person name="Hayes R.D."/>
            <person name="Mukherjee M."/>
            <person name="Okumura C.Y."/>
            <person name="Schneider R."/>
            <person name="Smith A.J."/>
            <person name="Vanacova S."/>
            <person name="Villalvazo M."/>
            <person name="Haas B.J."/>
            <person name="Pertea M."/>
            <person name="Feldblyum T.V."/>
            <person name="Utterback T.R."/>
            <person name="Shu C.L."/>
            <person name="Osoegawa K."/>
            <person name="de Jong P.J."/>
            <person name="Hrdy I."/>
            <person name="Horvathova L."/>
            <person name="Zubacova Z."/>
            <person name="Dolezal P."/>
            <person name="Malik S.B."/>
            <person name="Logsdon J.M. Jr."/>
            <person name="Henze K."/>
            <person name="Gupta A."/>
            <person name="Wang C.C."/>
            <person name="Dunne R.L."/>
            <person name="Upcroft J.A."/>
            <person name="Upcroft P."/>
            <person name="White O."/>
            <person name="Salzberg S.L."/>
            <person name="Tang P."/>
            <person name="Chiu C.-H."/>
            <person name="Lee Y.-S."/>
            <person name="Embley T.M."/>
            <person name="Coombs G.H."/>
            <person name="Mottram J.C."/>
            <person name="Tachezy J."/>
            <person name="Fraser-Liggett C.M."/>
            <person name="Johnson P.J."/>
        </authorList>
    </citation>
    <scope>NUCLEOTIDE SEQUENCE [LARGE SCALE GENOMIC DNA]</scope>
    <source>
        <strain evidence="3">G3</strain>
    </source>
</reference>
<dbReference type="Gene3D" id="1.25.40.20">
    <property type="entry name" value="Ankyrin repeat-containing domain"/>
    <property type="match status" value="1"/>
</dbReference>
<feature type="repeat" description="ANK" evidence="1">
    <location>
        <begin position="174"/>
        <end position="206"/>
    </location>
</feature>
<organism evidence="3 4">
    <name type="scientific">Trichomonas vaginalis (strain ATCC PRA-98 / G3)</name>
    <dbReference type="NCBI Taxonomy" id="412133"/>
    <lineage>
        <taxon>Eukaryota</taxon>
        <taxon>Metamonada</taxon>
        <taxon>Parabasalia</taxon>
        <taxon>Trichomonadida</taxon>
        <taxon>Trichomonadidae</taxon>
        <taxon>Trichomonas</taxon>
    </lineage>
</organism>
<evidence type="ECO:0000259" key="2">
    <source>
        <dbReference type="Pfam" id="PF11929"/>
    </source>
</evidence>
<dbReference type="EMBL" id="DS113329">
    <property type="protein sequence ID" value="EAY10917.1"/>
    <property type="molecule type" value="Genomic_DNA"/>
</dbReference>
<dbReference type="Pfam" id="PF13637">
    <property type="entry name" value="Ank_4"/>
    <property type="match status" value="1"/>
</dbReference>
<dbReference type="Pfam" id="PF12796">
    <property type="entry name" value="Ank_2"/>
    <property type="match status" value="1"/>
</dbReference>
<feature type="domain" description="DUF3447" evidence="2">
    <location>
        <begin position="61"/>
        <end position="134"/>
    </location>
</feature>
<dbReference type="eggNOG" id="KOG4177">
    <property type="taxonomic scope" value="Eukaryota"/>
</dbReference>
<gene>
    <name evidence="3" type="ORF">TVAG_260020</name>
</gene>
<proteinExistence type="predicted"/>
<name>A2E8T5_TRIV3</name>
<dbReference type="OrthoDB" id="194358at2759"/>
<dbReference type="PANTHER" id="PTHR24182:SF13">
    <property type="entry name" value="LD18443P"/>
    <property type="match status" value="1"/>
</dbReference>
<accession>A2E8T5</accession>
<evidence type="ECO:0000313" key="3">
    <source>
        <dbReference type="EMBL" id="EAY10917.1"/>
    </source>
</evidence>
<dbReference type="InterPro" id="IPR020683">
    <property type="entry name" value="DUF3447"/>
</dbReference>
<dbReference type="VEuPathDB" id="TrichDB:TVAGG3_0926840"/>
<feature type="repeat" description="ANK" evidence="1">
    <location>
        <begin position="207"/>
        <end position="239"/>
    </location>
</feature>
<protein>
    <submittedName>
        <fullName evidence="3">Ankyrin repeat protein, putative</fullName>
    </submittedName>
</protein>
<feature type="repeat" description="ANK" evidence="1">
    <location>
        <begin position="273"/>
        <end position="305"/>
    </location>
</feature>
<dbReference type="STRING" id="5722.A2E8T5"/>
<sequence length="319" mass="36754">MFKAIAYDDIKSFISITESDDFDEHQMTDWGIYLLDRYSLLEKCCYFGAVQCFKYLITEFEVVITKRCLELSFLGGNADIMSKCFKKIEPDKECMKYAIISHNIDFITFLMYEKQLTIDVNDCIYYHNLKAFLVHFDQANDINEILFHSLSFNILSLYKYLVHQGANINAKGNGEKTVLQYAVERNNIEIAQVFISLGADVNVQLKYGRTAFINAMNQNYKEMMELLIENGADVNIRDIWGATALHYAVQQNSKEKIEFLLSNGAQIDAKDKEGFTALLRAIEKDNIEMFELLYSHGADIHSTNNNEYNVLHFAAQKIS</sequence>
<evidence type="ECO:0000313" key="4">
    <source>
        <dbReference type="Proteomes" id="UP000001542"/>
    </source>
</evidence>
<keyword evidence="4" id="KW-1185">Reference proteome</keyword>
<dbReference type="PROSITE" id="PS50297">
    <property type="entry name" value="ANK_REP_REGION"/>
    <property type="match status" value="4"/>
</dbReference>
<dbReference type="SMART" id="SM00248">
    <property type="entry name" value="ANK"/>
    <property type="match status" value="7"/>
</dbReference>
<evidence type="ECO:0000256" key="1">
    <source>
        <dbReference type="PROSITE-ProRule" id="PRU00023"/>
    </source>
</evidence>
<dbReference type="VEuPathDB" id="TrichDB:TVAG_262530"/>
<dbReference type="InterPro" id="IPR002110">
    <property type="entry name" value="Ankyrin_rpt"/>
</dbReference>
<dbReference type="PANTHER" id="PTHR24182">
    <property type="entry name" value="ANKYRIN REPEAT AND SOCS BOX CONTAINING 4"/>
    <property type="match status" value="1"/>
</dbReference>
<feature type="repeat" description="ANK" evidence="1">
    <location>
        <begin position="240"/>
        <end position="272"/>
    </location>
</feature>